<dbReference type="Proteomes" id="UP000490386">
    <property type="component" value="Unassembled WGS sequence"/>
</dbReference>
<dbReference type="Gene3D" id="3.30.420.40">
    <property type="match status" value="2"/>
</dbReference>
<evidence type="ECO:0000256" key="1">
    <source>
        <dbReference type="ARBA" id="ARBA00006479"/>
    </source>
</evidence>
<evidence type="ECO:0000313" key="2">
    <source>
        <dbReference type="EMBL" id="KAB1638552.1"/>
    </source>
</evidence>
<dbReference type="Pfam" id="PF00480">
    <property type="entry name" value="ROK"/>
    <property type="match status" value="1"/>
</dbReference>
<proteinExistence type="inferred from homology"/>
<reference evidence="2 3" key="1">
    <citation type="submission" date="2019-09" db="EMBL/GenBank/DDBJ databases">
        <title>Phylogeny of genus Pseudoclavibacter and closely related genus.</title>
        <authorList>
            <person name="Li Y."/>
        </authorList>
    </citation>
    <scope>NUCLEOTIDE SEQUENCE [LARGE SCALE GENOMIC DNA]</scope>
    <source>
        <strain evidence="2 3">THG-MD12</strain>
    </source>
</reference>
<dbReference type="CDD" id="cd24058">
    <property type="entry name" value="ASKHA_NBD_ROK_PPGK"/>
    <property type="match status" value="1"/>
</dbReference>
<comment type="similarity">
    <text evidence="1">Belongs to the ROK (NagC/XylR) family.</text>
</comment>
<dbReference type="InterPro" id="IPR043129">
    <property type="entry name" value="ATPase_NBD"/>
</dbReference>
<dbReference type="NCBIfam" id="NF045942">
    <property type="entry name" value="PolPhglucPhase"/>
    <property type="match status" value="1"/>
</dbReference>
<dbReference type="SUPFAM" id="SSF53067">
    <property type="entry name" value="Actin-like ATPase domain"/>
    <property type="match status" value="1"/>
</dbReference>
<evidence type="ECO:0000313" key="3">
    <source>
        <dbReference type="Proteomes" id="UP000490386"/>
    </source>
</evidence>
<dbReference type="AlphaFoldDB" id="A0A7J5B3G1"/>
<gene>
    <name evidence="2" type="ORF">F8O03_09230</name>
</gene>
<sequence length="260" mass="27780">MGKSRATKAIGIDIGGTGIKGALVDLQTGELLSKRRKVPTPVGGDPREVIEATMEIVRKIWAKDLDGDTDVPVGISVPAIVKHGVTRSAANISPLWINFAARAAFSEAVGREVALANDADAAGIAEVRFGVAHGRLDSVIMTTLGTGIGTAMFYGGHLFPNSELGHIGIGEHSDYEKYASSKVREREELSFAEWGARLTPYYRQLEALFSPDVFIVSGGISKQADEFLHYIDVETPIVVAEFMNNAGIVGSACLAAEHWV</sequence>
<dbReference type="PANTHER" id="PTHR18964">
    <property type="entry name" value="ROK (REPRESSOR, ORF, KINASE) FAMILY"/>
    <property type="match status" value="1"/>
</dbReference>
<comment type="caution">
    <text evidence="2">The sequence shown here is derived from an EMBL/GenBank/DDBJ whole genome shotgun (WGS) entry which is preliminary data.</text>
</comment>
<dbReference type="RefSeq" id="WP_151423573.1">
    <property type="nucleotide sequence ID" value="NZ_CANKVH010000002.1"/>
</dbReference>
<dbReference type="PANTHER" id="PTHR18964:SF149">
    <property type="entry name" value="BIFUNCTIONAL UDP-N-ACETYLGLUCOSAMINE 2-EPIMERASE_N-ACETYLMANNOSAMINE KINASE"/>
    <property type="match status" value="1"/>
</dbReference>
<name>A0A7J5B3G1_9MICO</name>
<accession>A0A7J5B3G1</accession>
<dbReference type="EMBL" id="WBJX01000002">
    <property type="protein sequence ID" value="KAB1638552.1"/>
    <property type="molecule type" value="Genomic_DNA"/>
</dbReference>
<protein>
    <submittedName>
        <fullName evidence="2">ROK family protein</fullName>
    </submittedName>
</protein>
<keyword evidence="3" id="KW-1185">Reference proteome</keyword>
<dbReference type="InterPro" id="IPR000600">
    <property type="entry name" value="ROK"/>
</dbReference>
<dbReference type="OrthoDB" id="849313at2"/>
<organism evidence="2 3">
    <name type="scientific">Pseudoclavibacter terrae</name>
    <dbReference type="NCBI Taxonomy" id="1530195"/>
    <lineage>
        <taxon>Bacteria</taxon>
        <taxon>Bacillati</taxon>
        <taxon>Actinomycetota</taxon>
        <taxon>Actinomycetes</taxon>
        <taxon>Micrococcales</taxon>
        <taxon>Microbacteriaceae</taxon>
        <taxon>Pseudoclavibacter</taxon>
    </lineage>
</organism>